<sequence>MKRNYKIYKNEGKLAKIRTMELNGMFTVEMAYIVPFILMIFFLSIMGIFYYHDKALTAAAAHETATIAGTKVREKDEVTETVVSTIFEERIRGKCIVFGNPSVNAKVNKDQITITAGATKGRMKLLVAESSSITKPEEKIRSYRKLGLKRY</sequence>
<feature type="transmembrane region" description="Helical" evidence="1">
    <location>
        <begin position="30"/>
        <end position="51"/>
    </location>
</feature>
<gene>
    <name evidence="2" type="ORF">OCV65_09450</name>
</gene>
<keyword evidence="3" id="KW-1185">Reference proteome</keyword>
<evidence type="ECO:0000313" key="3">
    <source>
        <dbReference type="Proteomes" id="UP001207605"/>
    </source>
</evidence>
<name>A0ABT2S790_9FIRM</name>
<dbReference type="RefSeq" id="WP_262581820.1">
    <property type="nucleotide sequence ID" value="NZ_JAOQJV010000012.1"/>
</dbReference>
<reference evidence="2 3" key="1">
    <citation type="journal article" date="2021" name="ISME Commun">
        <title>Automated analysis of genomic sequences facilitates high-throughput and comprehensive description of bacteria.</title>
        <authorList>
            <person name="Hitch T.C.A."/>
        </authorList>
    </citation>
    <scope>NUCLEOTIDE SEQUENCE [LARGE SCALE GENOMIC DNA]</scope>
    <source>
        <strain evidence="2 3">Sanger_02</strain>
    </source>
</reference>
<dbReference type="Proteomes" id="UP001207605">
    <property type="component" value="Unassembled WGS sequence"/>
</dbReference>
<keyword evidence="1" id="KW-0812">Transmembrane</keyword>
<keyword evidence="1" id="KW-1133">Transmembrane helix</keyword>
<accession>A0ABT2S790</accession>
<organism evidence="2 3">
    <name type="scientific">Dorea ammoniilytica</name>
    <dbReference type="NCBI Taxonomy" id="2981788"/>
    <lineage>
        <taxon>Bacteria</taxon>
        <taxon>Bacillati</taxon>
        <taxon>Bacillota</taxon>
        <taxon>Clostridia</taxon>
        <taxon>Lachnospirales</taxon>
        <taxon>Lachnospiraceae</taxon>
        <taxon>Dorea</taxon>
    </lineage>
</organism>
<evidence type="ECO:0000313" key="2">
    <source>
        <dbReference type="EMBL" id="MCU6700451.1"/>
    </source>
</evidence>
<evidence type="ECO:0000256" key="1">
    <source>
        <dbReference type="SAM" id="Phobius"/>
    </source>
</evidence>
<proteinExistence type="predicted"/>
<comment type="caution">
    <text evidence="2">The sequence shown here is derived from an EMBL/GenBank/DDBJ whole genome shotgun (WGS) entry which is preliminary data.</text>
</comment>
<protein>
    <submittedName>
        <fullName evidence="2">Pilus assembly protein</fullName>
    </submittedName>
</protein>
<keyword evidence="1" id="KW-0472">Membrane</keyword>
<dbReference type="EMBL" id="JAOQJV010000012">
    <property type="protein sequence ID" value="MCU6700451.1"/>
    <property type="molecule type" value="Genomic_DNA"/>
</dbReference>